<evidence type="ECO:0000259" key="1">
    <source>
        <dbReference type="Pfam" id="PF01370"/>
    </source>
</evidence>
<evidence type="ECO:0000313" key="3">
    <source>
        <dbReference type="Proteomes" id="UP000077266"/>
    </source>
</evidence>
<proteinExistence type="predicted"/>
<dbReference type="InterPro" id="IPR036291">
    <property type="entry name" value="NAD(P)-bd_dom_sf"/>
</dbReference>
<organism evidence="2 3">
    <name type="scientific">Exidia glandulosa HHB12029</name>
    <dbReference type="NCBI Taxonomy" id="1314781"/>
    <lineage>
        <taxon>Eukaryota</taxon>
        <taxon>Fungi</taxon>
        <taxon>Dikarya</taxon>
        <taxon>Basidiomycota</taxon>
        <taxon>Agaricomycotina</taxon>
        <taxon>Agaricomycetes</taxon>
        <taxon>Auriculariales</taxon>
        <taxon>Exidiaceae</taxon>
        <taxon>Exidia</taxon>
    </lineage>
</organism>
<dbReference type="EMBL" id="KV425894">
    <property type="protein sequence ID" value="KZW01387.1"/>
    <property type="molecule type" value="Genomic_DNA"/>
</dbReference>
<keyword evidence="3" id="KW-1185">Reference proteome</keyword>
<dbReference type="PANTHER" id="PTHR48079:SF6">
    <property type="entry name" value="NAD(P)-BINDING DOMAIN-CONTAINING PROTEIN-RELATED"/>
    <property type="match status" value="1"/>
</dbReference>
<dbReference type="PANTHER" id="PTHR48079">
    <property type="entry name" value="PROTEIN YEEZ"/>
    <property type="match status" value="1"/>
</dbReference>
<accession>A0A165NY96</accession>
<dbReference type="GO" id="GO:0004029">
    <property type="term" value="F:aldehyde dehydrogenase (NAD+) activity"/>
    <property type="evidence" value="ECO:0007669"/>
    <property type="project" value="TreeGrafter"/>
</dbReference>
<dbReference type="SUPFAM" id="SSF51735">
    <property type="entry name" value="NAD(P)-binding Rossmann-fold domains"/>
    <property type="match status" value="1"/>
</dbReference>
<protein>
    <submittedName>
        <fullName evidence="2">NAD(P)-binding protein</fullName>
    </submittedName>
</protein>
<name>A0A165NY96_EXIGL</name>
<feature type="domain" description="NAD-dependent epimerase/dehydratase" evidence="1">
    <location>
        <begin position="9"/>
        <end position="236"/>
    </location>
</feature>
<sequence length="346" mass="38123">MPFLKQFSVLFLGATGYVGGTLLVELVKAYPQARLTVLLRSSTHDETIKALDAERIEIVHASLPDDRAVIVQCASQADVVFNCTDADNIQLVQALLEGMRKPGSSSKPVLIHTSGTQLVMDDAEGNFKEDSKAFSDMVEDDILRIPSTAPHRDVDDLIFEADKKGDISACIIAPSLIWGFGSGPVKKNSMIFQFFVRLAKAFRRGFVIGEGTALAGTVHVQDVVSLHLLVLARALAGDDLDVSSYAKFYFASTRDATFREILTSLASFFHSKAHPGFESAALQSVPFEETVKVHPYAYLVARSRYVKAERGRTIGWTPKYVEERMTDEENMFPLLEAALAQVELEE</sequence>
<dbReference type="AlphaFoldDB" id="A0A165NY96"/>
<gene>
    <name evidence="2" type="ORF">EXIGLDRAFT_830107</name>
</gene>
<dbReference type="Proteomes" id="UP000077266">
    <property type="component" value="Unassembled WGS sequence"/>
</dbReference>
<dbReference type="FunCoup" id="A0A165NY96">
    <property type="interactions" value="26"/>
</dbReference>
<reference evidence="2 3" key="1">
    <citation type="journal article" date="2016" name="Mol. Biol. Evol.">
        <title>Comparative Genomics of Early-Diverging Mushroom-Forming Fungi Provides Insights into the Origins of Lignocellulose Decay Capabilities.</title>
        <authorList>
            <person name="Nagy L.G."/>
            <person name="Riley R."/>
            <person name="Tritt A."/>
            <person name="Adam C."/>
            <person name="Daum C."/>
            <person name="Floudas D."/>
            <person name="Sun H."/>
            <person name="Yadav J.S."/>
            <person name="Pangilinan J."/>
            <person name="Larsson K.H."/>
            <person name="Matsuura K."/>
            <person name="Barry K."/>
            <person name="Labutti K."/>
            <person name="Kuo R."/>
            <person name="Ohm R.A."/>
            <person name="Bhattacharya S.S."/>
            <person name="Shirouzu T."/>
            <person name="Yoshinaga Y."/>
            <person name="Martin F.M."/>
            <person name="Grigoriev I.V."/>
            <person name="Hibbett D.S."/>
        </authorList>
    </citation>
    <scope>NUCLEOTIDE SEQUENCE [LARGE SCALE GENOMIC DNA]</scope>
    <source>
        <strain evidence="2 3">HHB12029</strain>
    </source>
</reference>
<dbReference type="Gene3D" id="3.40.50.720">
    <property type="entry name" value="NAD(P)-binding Rossmann-like Domain"/>
    <property type="match status" value="1"/>
</dbReference>
<evidence type="ECO:0000313" key="2">
    <source>
        <dbReference type="EMBL" id="KZW01387.1"/>
    </source>
</evidence>
<dbReference type="Pfam" id="PF01370">
    <property type="entry name" value="Epimerase"/>
    <property type="match status" value="1"/>
</dbReference>
<dbReference type="InterPro" id="IPR001509">
    <property type="entry name" value="Epimerase_deHydtase"/>
</dbReference>
<dbReference type="GO" id="GO:0005737">
    <property type="term" value="C:cytoplasm"/>
    <property type="evidence" value="ECO:0007669"/>
    <property type="project" value="TreeGrafter"/>
</dbReference>
<dbReference type="OrthoDB" id="2130169at2759"/>
<dbReference type="InterPro" id="IPR051783">
    <property type="entry name" value="NAD(P)-dependent_oxidoreduct"/>
</dbReference>
<dbReference type="STRING" id="1314781.A0A165NY96"/>
<dbReference type="InParanoid" id="A0A165NY96"/>